<feature type="domain" description="N-acetyltransferase" evidence="4">
    <location>
        <begin position="3"/>
        <end position="154"/>
    </location>
</feature>
<dbReference type="RefSeq" id="XP_043051718.1">
    <property type="nucleotide sequence ID" value="XM_043191041.1"/>
</dbReference>
<dbReference type="InterPro" id="IPR051016">
    <property type="entry name" value="Diverse_Substrate_AcTransf"/>
</dbReference>
<evidence type="ECO:0000256" key="2">
    <source>
        <dbReference type="ARBA" id="ARBA00022679"/>
    </source>
</evidence>
<dbReference type="Gene3D" id="3.40.630.30">
    <property type="match status" value="1"/>
</dbReference>
<dbReference type="GeneID" id="66113559"/>
<dbReference type="CDD" id="cd04301">
    <property type="entry name" value="NAT_SF"/>
    <property type="match status" value="1"/>
</dbReference>
<dbReference type="InterPro" id="IPR000182">
    <property type="entry name" value="GNAT_dom"/>
</dbReference>
<dbReference type="SUPFAM" id="SSF55729">
    <property type="entry name" value="Acyl-CoA N-acyltransferases (Nat)"/>
    <property type="match status" value="1"/>
</dbReference>
<dbReference type="InterPro" id="IPR016181">
    <property type="entry name" value="Acyl_CoA_acyltransferase"/>
</dbReference>
<dbReference type="GO" id="GO:0005737">
    <property type="term" value="C:cytoplasm"/>
    <property type="evidence" value="ECO:0007669"/>
    <property type="project" value="TreeGrafter"/>
</dbReference>
<dbReference type="FunFam" id="3.40.630.30:FF:000066">
    <property type="entry name" value="Histone acetyltransferase"/>
    <property type="match status" value="1"/>
</dbReference>
<organism evidence="5 6">
    <name type="scientific">Scheffersomyces spartinae</name>
    <dbReference type="NCBI Taxonomy" id="45513"/>
    <lineage>
        <taxon>Eukaryota</taxon>
        <taxon>Fungi</taxon>
        <taxon>Dikarya</taxon>
        <taxon>Ascomycota</taxon>
        <taxon>Saccharomycotina</taxon>
        <taxon>Pichiomycetes</taxon>
        <taxon>Debaryomycetaceae</taxon>
        <taxon>Scheffersomyces</taxon>
    </lineage>
</organism>
<keyword evidence="6" id="KW-1185">Reference proteome</keyword>
<comment type="caution">
    <text evidence="5">The sequence shown here is derived from an EMBL/GenBank/DDBJ whole genome shotgun (WGS) entry which is preliminary data.</text>
</comment>
<dbReference type="Pfam" id="PF00583">
    <property type="entry name" value="Acetyltransf_1"/>
    <property type="match status" value="1"/>
</dbReference>
<sequence length="154" mass="17889">MSVTIRPIEKKDKEVWLHLWAGPGGYLEFYKSKLPEAVSNNTFERFFDESEPVWCGVAVDDKTGKVIGFATYLSHRTTWAIEDYVYLNDLFVSADCRLHGVGRKLIEYVYAEADKLGACRVYWHTQFENHRAQMLYTKVGFKSGFLTYQRPNSK</sequence>
<comment type="similarity">
    <text evidence="1">Belongs to the acetyltransferase family. GNAT subfamily.</text>
</comment>
<evidence type="ECO:0000313" key="6">
    <source>
        <dbReference type="Proteomes" id="UP000790833"/>
    </source>
</evidence>
<dbReference type="PROSITE" id="PS51186">
    <property type="entry name" value="GNAT"/>
    <property type="match status" value="1"/>
</dbReference>
<dbReference type="PANTHER" id="PTHR10545">
    <property type="entry name" value="DIAMINE N-ACETYLTRANSFERASE"/>
    <property type="match status" value="1"/>
</dbReference>
<dbReference type="Proteomes" id="UP000790833">
    <property type="component" value="Unassembled WGS sequence"/>
</dbReference>
<dbReference type="EMBL" id="JAHMUF010000001">
    <property type="protein sequence ID" value="KAG7196173.1"/>
    <property type="molecule type" value="Genomic_DNA"/>
</dbReference>
<dbReference type="AlphaFoldDB" id="A0A9P8AKU0"/>
<evidence type="ECO:0000259" key="4">
    <source>
        <dbReference type="PROSITE" id="PS51186"/>
    </source>
</evidence>
<dbReference type="PANTHER" id="PTHR10545:SF29">
    <property type="entry name" value="GH14572P-RELATED"/>
    <property type="match status" value="1"/>
</dbReference>
<keyword evidence="3" id="KW-0012">Acyltransferase</keyword>
<gene>
    <name evidence="5" type="primary">HPA3</name>
    <name evidence="5" type="ORF">KQ657_000185</name>
</gene>
<name>A0A9P8AKU0_9ASCO</name>
<protein>
    <submittedName>
        <fullName evidence="5">D-amino-acid N-acetyltransferase</fullName>
    </submittedName>
</protein>
<keyword evidence="2" id="KW-0808">Transferase</keyword>
<evidence type="ECO:0000256" key="1">
    <source>
        <dbReference type="ARBA" id="ARBA00009342"/>
    </source>
</evidence>
<proteinExistence type="inferred from homology"/>
<evidence type="ECO:0000256" key="3">
    <source>
        <dbReference type="ARBA" id="ARBA00023315"/>
    </source>
</evidence>
<evidence type="ECO:0000313" key="5">
    <source>
        <dbReference type="EMBL" id="KAG7196173.1"/>
    </source>
</evidence>
<dbReference type="GO" id="GO:0008080">
    <property type="term" value="F:N-acetyltransferase activity"/>
    <property type="evidence" value="ECO:0007669"/>
    <property type="project" value="TreeGrafter"/>
</dbReference>
<accession>A0A9P8AKU0</accession>
<dbReference type="OrthoDB" id="7305308at2759"/>
<reference evidence="5" key="1">
    <citation type="submission" date="2021-03" db="EMBL/GenBank/DDBJ databases">
        <authorList>
            <person name="Palmer J.M."/>
        </authorList>
    </citation>
    <scope>NUCLEOTIDE SEQUENCE</scope>
    <source>
        <strain evidence="5">ARV_011</strain>
    </source>
</reference>